<protein>
    <submittedName>
        <fullName evidence="3">cAMP-binding protein</fullName>
    </submittedName>
</protein>
<dbReference type="InterPro" id="IPR000595">
    <property type="entry name" value="cNMP-bd_dom"/>
</dbReference>
<dbReference type="SMART" id="SM00100">
    <property type="entry name" value="cNMP"/>
    <property type="match status" value="1"/>
</dbReference>
<dbReference type="SMART" id="SM00419">
    <property type="entry name" value="HTH_CRP"/>
    <property type="match status" value="1"/>
</dbReference>
<dbReference type="GO" id="GO:0005829">
    <property type="term" value="C:cytosol"/>
    <property type="evidence" value="ECO:0007669"/>
    <property type="project" value="TreeGrafter"/>
</dbReference>
<dbReference type="GO" id="GO:0003700">
    <property type="term" value="F:DNA-binding transcription factor activity"/>
    <property type="evidence" value="ECO:0007669"/>
    <property type="project" value="TreeGrafter"/>
</dbReference>
<evidence type="ECO:0000259" key="1">
    <source>
        <dbReference type="PROSITE" id="PS50042"/>
    </source>
</evidence>
<evidence type="ECO:0000313" key="4">
    <source>
        <dbReference type="Proteomes" id="UP000826725"/>
    </source>
</evidence>
<dbReference type="GO" id="GO:0003677">
    <property type="term" value="F:DNA binding"/>
    <property type="evidence" value="ECO:0007669"/>
    <property type="project" value="InterPro"/>
</dbReference>
<dbReference type="EMBL" id="AP024086">
    <property type="protein sequence ID" value="BCL61392.1"/>
    <property type="molecule type" value="Genomic_DNA"/>
</dbReference>
<dbReference type="CDD" id="cd00038">
    <property type="entry name" value="CAP_ED"/>
    <property type="match status" value="1"/>
</dbReference>
<keyword evidence="4" id="KW-1185">Reference proteome</keyword>
<dbReference type="PROSITE" id="PS50042">
    <property type="entry name" value="CNMP_BINDING_3"/>
    <property type="match status" value="1"/>
</dbReference>
<evidence type="ECO:0000259" key="2">
    <source>
        <dbReference type="PROSITE" id="PS51063"/>
    </source>
</evidence>
<sequence>MDKNMTPEQTFFRAMPQLSVLENEQIFELTKRTTKRKYRKGEYVFFQGDQVEHLYFLEMGKVEIFKSDINGRKLTLWYIEESEIFCLATVFSLDAFASAEVIEDSLIYSLSRDDFEEIIATSGELSRNLIRCICGKMATYSSLLDDLAFKKIESRLAKILLRNLQSSHEYDFVCLLTQEELASLVGTSREVVGRCLKSFRDRGILATNKKGSPRLIIVQEHSELNKIVDVE</sequence>
<feature type="domain" description="Cyclic nucleotide-binding" evidence="1">
    <location>
        <begin position="17"/>
        <end position="130"/>
    </location>
</feature>
<accession>A0A8D5FGV7</accession>
<reference evidence="3" key="1">
    <citation type="submission" date="2020-09" db="EMBL/GenBank/DDBJ databases">
        <title>Desulfogranum mesoprofundum gen. nov., sp. nov., a novel mesophilic, sulfate-reducing chemolithoautotroph isolated from a deep-sea hydrothermal vent chimney in the Suiyo Seamount.</title>
        <authorList>
            <person name="Hashimoto Y."/>
            <person name="Nakagawa S."/>
        </authorList>
    </citation>
    <scope>NUCLEOTIDE SEQUENCE</scope>
    <source>
        <strain evidence="3">KT2</strain>
    </source>
</reference>
<dbReference type="PANTHER" id="PTHR24567:SF74">
    <property type="entry name" value="HTH-TYPE TRANSCRIPTIONAL REGULATOR ARCR"/>
    <property type="match status" value="1"/>
</dbReference>
<dbReference type="PANTHER" id="PTHR24567">
    <property type="entry name" value="CRP FAMILY TRANSCRIPTIONAL REGULATORY PROTEIN"/>
    <property type="match status" value="1"/>
</dbReference>
<dbReference type="Pfam" id="PF13545">
    <property type="entry name" value="HTH_Crp_2"/>
    <property type="match status" value="1"/>
</dbReference>
<dbReference type="InterPro" id="IPR050397">
    <property type="entry name" value="Env_Response_Regulators"/>
</dbReference>
<evidence type="ECO:0000313" key="3">
    <source>
        <dbReference type="EMBL" id="BCL61392.1"/>
    </source>
</evidence>
<feature type="domain" description="HTH crp-type" evidence="2">
    <location>
        <begin position="150"/>
        <end position="221"/>
    </location>
</feature>
<proteinExistence type="predicted"/>
<dbReference type="InterPro" id="IPR012318">
    <property type="entry name" value="HTH_CRP"/>
</dbReference>
<dbReference type="RefSeq" id="WP_228853849.1">
    <property type="nucleotide sequence ID" value="NZ_AP024086.1"/>
</dbReference>
<gene>
    <name evidence="3" type="ORF">DGMP_20850</name>
</gene>
<organism evidence="3 4">
    <name type="scientific">Desulfomarina profundi</name>
    <dbReference type="NCBI Taxonomy" id="2772557"/>
    <lineage>
        <taxon>Bacteria</taxon>
        <taxon>Pseudomonadati</taxon>
        <taxon>Thermodesulfobacteriota</taxon>
        <taxon>Desulfobulbia</taxon>
        <taxon>Desulfobulbales</taxon>
        <taxon>Desulfobulbaceae</taxon>
        <taxon>Desulfomarina</taxon>
    </lineage>
</organism>
<dbReference type="Proteomes" id="UP000826725">
    <property type="component" value="Chromosome"/>
</dbReference>
<name>A0A8D5FGV7_9BACT</name>
<dbReference type="PROSITE" id="PS51063">
    <property type="entry name" value="HTH_CRP_2"/>
    <property type="match status" value="1"/>
</dbReference>
<dbReference type="KEGG" id="dbk:DGMP_20850"/>
<dbReference type="Pfam" id="PF00027">
    <property type="entry name" value="cNMP_binding"/>
    <property type="match status" value="1"/>
</dbReference>
<dbReference type="AlphaFoldDB" id="A0A8D5FGV7"/>